<sequence>MTRTTAELASPPPNFRNTPSDAVCPLTSDLRCTRPTYTADLQWTRVSNLEPSGPEAGERVIDASVASLRRRHEDKTPATSIFSGFLGDHSGLVTPSSRDRRISGCGNKSCQSIIRNKLDYERLYETLKFGQVFIFLEECLVNRIIALENPLSSGKSLDWPPCSRMLILPN</sequence>
<evidence type="ECO:0000313" key="3">
    <source>
        <dbReference type="Proteomes" id="UP000499080"/>
    </source>
</evidence>
<comment type="caution">
    <text evidence="2">The sequence shown here is derived from an EMBL/GenBank/DDBJ whole genome shotgun (WGS) entry which is preliminary data.</text>
</comment>
<dbReference type="Proteomes" id="UP000499080">
    <property type="component" value="Unassembled WGS sequence"/>
</dbReference>
<gene>
    <name evidence="2" type="ORF">AVEN_122183_1</name>
</gene>
<accession>A0A4Y2IGL7</accession>
<name>A0A4Y2IGL7_ARAVE</name>
<organism evidence="2 3">
    <name type="scientific">Araneus ventricosus</name>
    <name type="common">Orbweaver spider</name>
    <name type="synonym">Epeira ventricosa</name>
    <dbReference type="NCBI Taxonomy" id="182803"/>
    <lineage>
        <taxon>Eukaryota</taxon>
        <taxon>Metazoa</taxon>
        <taxon>Ecdysozoa</taxon>
        <taxon>Arthropoda</taxon>
        <taxon>Chelicerata</taxon>
        <taxon>Arachnida</taxon>
        <taxon>Araneae</taxon>
        <taxon>Araneomorphae</taxon>
        <taxon>Entelegynae</taxon>
        <taxon>Araneoidea</taxon>
        <taxon>Araneidae</taxon>
        <taxon>Araneus</taxon>
    </lineage>
</organism>
<keyword evidence="3" id="KW-1185">Reference proteome</keyword>
<feature type="region of interest" description="Disordered" evidence="1">
    <location>
        <begin position="1"/>
        <end position="20"/>
    </location>
</feature>
<reference evidence="2 3" key="1">
    <citation type="journal article" date="2019" name="Sci. Rep.">
        <title>Orb-weaving spider Araneus ventricosus genome elucidates the spidroin gene catalogue.</title>
        <authorList>
            <person name="Kono N."/>
            <person name="Nakamura H."/>
            <person name="Ohtoshi R."/>
            <person name="Moran D.A.P."/>
            <person name="Shinohara A."/>
            <person name="Yoshida Y."/>
            <person name="Fujiwara M."/>
            <person name="Mori M."/>
            <person name="Tomita M."/>
            <person name="Arakawa K."/>
        </authorList>
    </citation>
    <scope>NUCLEOTIDE SEQUENCE [LARGE SCALE GENOMIC DNA]</scope>
</reference>
<protein>
    <submittedName>
        <fullName evidence="2">Uncharacterized protein</fullName>
    </submittedName>
</protein>
<evidence type="ECO:0000256" key="1">
    <source>
        <dbReference type="SAM" id="MobiDB-lite"/>
    </source>
</evidence>
<dbReference type="EMBL" id="BGPR01002647">
    <property type="protein sequence ID" value="GBM76805.1"/>
    <property type="molecule type" value="Genomic_DNA"/>
</dbReference>
<proteinExistence type="predicted"/>
<dbReference type="AlphaFoldDB" id="A0A4Y2IGL7"/>
<evidence type="ECO:0000313" key="2">
    <source>
        <dbReference type="EMBL" id="GBM76805.1"/>
    </source>
</evidence>